<dbReference type="PROSITE" id="PS52004">
    <property type="entry name" value="KS3_2"/>
    <property type="match status" value="1"/>
</dbReference>
<dbReference type="Gene3D" id="3.40.47.10">
    <property type="match status" value="2"/>
</dbReference>
<keyword evidence="5" id="KW-0012">Acyltransferase</keyword>
<protein>
    <submittedName>
        <fullName evidence="5">3-oxoacyl-[acyl-carrier-protein] synthase 2</fullName>
        <ecNumber evidence="5">2.3.1.179</ecNumber>
    </submittedName>
</protein>
<dbReference type="GO" id="GO:0004315">
    <property type="term" value="F:3-oxoacyl-[acyl-carrier-protein] synthase activity"/>
    <property type="evidence" value="ECO:0007669"/>
    <property type="project" value="UniProtKB-EC"/>
</dbReference>
<dbReference type="RefSeq" id="WP_146513069.1">
    <property type="nucleotide sequence ID" value="NZ_SJPI01000001.1"/>
</dbReference>
<evidence type="ECO:0000313" key="6">
    <source>
        <dbReference type="Proteomes" id="UP000316598"/>
    </source>
</evidence>
<dbReference type="AlphaFoldDB" id="A0A5C5WQC9"/>
<dbReference type="PANTHER" id="PTHR11712">
    <property type="entry name" value="POLYKETIDE SYNTHASE-RELATED"/>
    <property type="match status" value="1"/>
</dbReference>
<keyword evidence="2 3" id="KW-0808">Transferase</keyword>
<comment type="similarity">
    <text evidence="1 3">Belongs to the thiolase-like superfamily. Beta-ketoacyl-ACP synthases family.</text>
</comment>
<dbReference type="EC" id="2.3.1.179" evidence="5"/>
<dbReference type="InterPro" id="IPR014031">
    <property type="entry name" value="Ketoacyl_synth_C"/>
</dbReference>
<dbReference type="Pfam" id="PF02801">
    <property type="entry name" value="Ketoacyl-synt_C"/>
    <property type="match status" value="1"/>
</dbReference>
<dbReference type="SUPFAM" id="SSF53901">
    <property type="entry name" value="Thiolase-like"/>
    <property type="match status" value="2"/>
</dbReference>
<feature type="domain" description="Ketosynthase family 3 (KS3)" evidence="4">
    <location>
        <begin position="3"/>
        <end position="452"/>
    </location>
</feature>
<evidence type="ECO:0000256" key="3">
    <source>
        <dbReference type="RuleBase" id="RU003694"/>
    </source>
</evidence>
<keyword evidence="6" id="KW-1185">Reference proteome</keyword>
<dbReference type="PANTHER" id="PTHR11712:SF336">
    <property type="entry name" value="3-OXOACYL-[ACYL-CARRIER-PROTEIN] SYNTHASE, MITOCHONDRIAL"/>
    <property type="match status" value="1"/>
</dbReference>
<organism evidence="5 6">
    <name type="scientific">Rubripirellula amarantea</name>
    <dbReference type="NCBI Taxonomy" id="2527999"/>
    <lineage>
        <taxon>Bacteria</taxon>
        <taxon>Pseudomonadati</taxon>
        <taxon>Planctomycetota</taxon>
        <taxon>Planctomycetia</taxon>
        <taxon>Pirellulales</taxon>
        <taxon>Pirellulaceae</taxon>
        <taxon>Rubripirellula</taxon>
    </lineage>
</organism>
<gene>
    <name evidence="5" type="primary">fabF_3</name>
    <name evidence="5" type="ORF">Pla22_03730</name>
</gene>
<evidence type="ECO:0000259" key="4">
    <source>
        <dbReference type="PROSITE" id="PS52004"/>
    </source>
</evidence>
<dbReference type="InterPro" id="IPR014030">
    <property type="entry name" value="Ketoacyl_synth_N"/>
</dbReference>
<evidence type="ECO:0000313" key="5">
    <source>
        <dbReference type="EMBL" id="TWT52747.1"/>
    </source>
</evidence>
<dbReference type="InterPro" id="IPR020841">
    <property type="entry name" value="PKS_Beta-ketoAc_synthase_dom"/>
</dbReference>
<dbReference type="Proteomes" id="UP000316598">
    <property type="component" value="Unassembled WGS sequence"/>
</dbReference>
<comment type="caution">
    <text evidence="5">The sequence shown here is derived from an EMBL/GenBank/DDBJ whole genome shotgun (WGS) entry which is preliminary data.</text>
</comment>
<dbReference type="OrthoDB" id="292158at2"/>
<dbReference type="Pfam" id="PF00109">
    <property type="entry name" value="ketoacyl-synt"/>
    <property type="match status" value="1"/>
</dbReference>
<sequence length="452" mass="47365">MSARNVFITGLGIVSSIGIGKEAFFEGLLEKRSGVTSLADRTDEGAVPRKQDLDPKNPAAGLWIGAPILDFDAKLYVTPRKALKVMCREIQTSFAASQLSIKDAGVADHFPLSDDSDLDRSDVGTVFGSEMFYGPPSEMQDAFLACNDEQGEFDASLFGGAAMKKVLPLWMLKYLPNMPACHVGISLGAHGPNNSLVLGDVSGPAAMMEAQSCLQRNIAKLMLTGSVGTRINTTRMNYRGDLPIAETFSPVELASRPYDPTSRGVVGGEAAVTFVLETQSQLDARDAKPLARISALVSRFVASPAMKNGIRSTASSVEAGRGSAKAIELAIQDALAQANLNASDIGAVISQACGDVSIDACEAQAIRSTLPDCPITAPIAALGHTGAAAGSVNIAVGLLTLGHKKIPPTIQSSDRKRTLPLLENARSLDQPHVMCLSHTSEGSATAVILSSS</sequence>
<accession>A0A5C5WQC9</accession>
<evidence type="ECO:0000256" key="1">
    <source>
        <dbReference type="ARBA" id="ARBA00008467"/>
    </source>
</evidence>
<dbReference type="GO" id="GO:0005829">
    <property type="term" value="C:cytosol"/>
    <property type="evidence" value="ECO:0007669"/>
    <property type="project" value="TreeGrafter"/>
</dbReference>
<dbReference type="GO" id="GO:0006633">
    <property type="term" value="P:fatty acid biosynthetic process"/>
    <property type="evidence" value="ECO:0007669"/>
    <property type="project" value="TreeGrafter"/>
</dbReference>
<proteinExistence type="inferred from homology"/>
<evidence type="ECO:0000256" key="2">
    <source>
        <dbReference type="ARBA" id="ARBA00022679"/>
    </source>
</evidence>
<dbReference type="EMBL" id="SJPI01000001">
    <property type="protein sequence ID" value="TWT52747.1"/>
    <property type="molecule type" value="Genomic_DNA"/>
</dbReference>
<dbReference type="InterPro" id="IPR016039">
    <property type="entry name" value="Thiolase-like"/>
</dbReference>
<dbReference type="InterPro" id="IPR000794">
    <property type="entry name" value="Beta-ketoacyl_synthase"/>
</dbReference>
<reference evidence="5 6" key="1">
    <citation type="submission" date="2019-02" db="EMBL/GenBank/DDBJ databases">
        <title>Deep-cultivation of Planctomycetes and their phenomic and genomic characterization uncovers novel biology.</title>
        <authorList>
            <person name="Wiegand S."/>
            <person name="Jogler M."/>
            <person name="Boedeker C."/>
            <person name="Pinto D."/>
            <person name="Vollmers J."/>
            <person name="Rivas-Marin E."/>
            <person name="Kohn T."/>
            <person name="Peeters S.H."/>
            <person name="Heuer A."/>
            <person name="Rast P."/>
            <person name="Oberbeckmann S."/>
            <person name="Bunk B."/>
            <person name="Jeske O."/>
            <person name="Meyerdierks A."/>
            <person name="Storesund J.E."/>
            <person name="Kallscheuer N."/>
            <person name="Luecker S."/>
            <person name="Lage O.M."/>
            <person name="Pohl T."/>
            <person name="Merkel B.J."/>
            <person name="Hornburger P."/>
            <person name="Mueller R.-W."/>
            <person name="Bruemmer F."/>
            <person name="Labrenz M."/>
            <person name="Spormann A.M."/>
            <person name="Op Den Camp H."/>
            <person name="Overmann J."/>
            <person name="Amann R."/>
            <person name="Jetten M.S.M."/>
            <person name="Mascher T."/>
            <person name="Medema M.H."/>
            <person name="Devos D.P."/>
            <person name="Kaster A.-K."/>
            <person name="Ovreas L."/>
            <person name="Rohde M."/>
            <person name="Galperin M.Y."/>
            <person name="Jogler C."/>
        </authorList>
    </citation>
    <scope>NUCLEOTIDE SEQUENCE [LARGE SCALE GENOMIC DNA]</scope>
    <source>
        <strain evidence="5 6">Pla22</strain>
    </source>
</reference>
<name>A0A5C5WQC9_9BACT</name>